<dbReference type="EMBL" id="LSRX01001083">
    <property type="protein sequence ID" value="OLP83921.1"/>
    <property type="molecule type" value="Genomic_DNA"/>
</dbReference>
<evidence type="ECO:0000313" key="1">
    <source>
        <dbReference type="EMBL" id="OLP83921.1"/>
    </source>
</evidence>
<organism evidence="1 2">
    <name type="scientific">Symbiodinium microadriaticum</name>
    <name type="common">Dinoflagellate</name>
    <name type="synonym">Zooxanthella microadriatica</name>
    <dbReference type="NCBI Taxonomy" id="2951"/>
    <lineage>
        <taxon>Eukaryota</taxon>
        <taxon>Sar</taxon>
        <taxon>Alveolata</taxon>
        <taxon>Dinophyceae</taxon>
        <taxon>Suessiales</taxon>
        <taxon>Symbiodiniaceae</taxon>
        <taxon>Symbiodinium</taxon>
    </lineage>
</organism>
<gene>
    <name evidence="1" type="ORF">AK812_SmicGene35270</name>
</gene>
<evidence type="ECO:0000313" key="2">
    <source>
        <dbReference type="Proteomes" id="UP000186817"/>
    </source>
</evidence>
<keyword evidence="2" id="KW-1185">Reference proteome</keyword>
<dbReference type="AlphaFoldDB" id="A0A1Q9CLX1"/>
<protein>
    <submittedName>
        <fullName evidence="1">Uncharacterized protein</fullName>
    </submittedName>
</protein>
<dbReference type="Proteomes" id="UP000186817">
    <property type="component" value="Unassembled WGS sequence"/>
</dbReference>
<accession>A0A1Q9CLX1</accession>
<name>A0A1Q9CLX1_SYMMI</name>
<reference evidence="1 2" key="1">
    <citation type="submission" date="2016-02" db="EMBL/GenBank/DDBJ databases">
        <title>Genome analysis of coral dinoflagellate symbionts highlights evolutionary adaptations to a symbiotic lifestyle.</title>
        <authorList>
            <person name="Aranda M."/>
            <person name="Li Y."/>
            <person name="Liew Y.J."/>
            <person name="Baumgarten S."/>
            <person name="Simakov O."/>
            <person name="Wilson M."/>
            <person name="Piel J."/>
            <person name="Ashoor H."/>
            <person name="Bougouffa S."/>
            <person name="Bajic V.B."/>
            <person name="Ryu T."/>
            <person name="Ravasi T."/>
            <person name="Bayer T."/>
            <person name="Micklem G."/>
            <person name="Kim H."/>
            <person name="Bhak J."/>
            <person name="Lajeunesse T.C."/>
            <person name="Voolstra C.R."/>
        </authorList>
    </citation>
    <scope>NUCLEOTIDE SEQUENCE [LARGE SCALE GENOMIC DNA]</scope>
    <source>
        <strain evidence="1 2">CCMP2467</strain>
    </source>
</reference>
<dbReference type="OrthoDB" id="444581at2759"/>
<comment type="caution">
    <text evidence="1">The sequence shown here is derived from an EMBL/GenBank/DDBJ whole genome shotgun (WGS) entry which is preliminary data.</text>
</comment>
<sequence length="121" mass="13315">MVPRERGVAEKPTDQGTAEELAAVTQRLEGIRLPSSLQSLTFGYVPGNLQRLTFGYVFNWSLEGIQLSSSLQSWTFGYALQAPWYLVAAALQSDTLLFLRATSAMALKDARRNPGDGTTKF</sequence>
<proteinExistence type="predicted"/>